<proteinExistence type="inferred from homology"/>
<evidence type="ECO:0000313" key="3">
    <source>
        <dbReference type="EMBL" id="QHC00560.1"/>
    </source>
</evidence>
<evidence type="ECO:0000259" key="2">
    <source>
        <dbReference type="Pfam" id="PF01425"/>
    </source>
</evidence>
<dbReference type="OrthoDB" id="5175573at2"/>
<dbReference type="AlphaFoldDB" id="A0A7L4YN29"/>
<reference evidence="3 4" key="1">
    <citation type="journal article" date="2018" name="Int. J. Syst. Evol. Microbiol.">
        <title>Epidermidibacterium keratini gen. nov., sp. nov., a member of the family Sporichthyaceae, isolated from keratin epidermis.</title>
        <authorList>
            <person name="Lee D.G."/>
            <person name="Trujillo M.E."/>
            <person name="Kang S."/>
            <person name="Nam J.J."/>
            <person name="Kim Y.J."/>
        </authorList>
    </citation>
    <scope>NUCLEOTIDE SEQUENCE [LARGE SCALE GENOMIC DNA]</scope>
    <source>
        <strain evidence="3 4">EPI-7</strain>
    </source>
</reference>
<dbReference type="PANTHER" id="PTHR11895:SF7">
    <property type="entry name" value="GLUTAMYL-TRNA(GLN) AMIDOTRANSFERASE SUBUNIT A, MITOCHONDRIAL"/>
    <property type="match status" value="1"/>
</dbReference>
<keyword evidence="3" id="KW-0378">Hydrolase</keyword>
<evidence type="ECO:0000256" key="1">
    <source>
        <dbReference type="ARBA" id="ARBA00009199"/>
    </source>
</evidence>
<feature type="domain" description="Amidase" evidence="2">
    <location>
        <begin position="35"/>
        <end position="451"/>
    </location>
</feature>
<organism evidence="3 4">
    <name type="scientific">Epidermidibacterium keratini</name>
    <dbReference type="NCBI Taxonomy" id="1891644"/>
    <lineage>
        <taxon>Bacteria</taxon>
        <taxon>Bacillati</taxon>
        <taxon>Actinomycetota</taxon>
        <taxon>Actinomycetes</taxon>
        <taxon>Sporichthyales</taxon>
        <taxon>Sporichthyaceae</taxon>
        <taxon>Epidermidibacterium</taxon>
    </lineage>
</organism>
<dbReference type="EMBL" id="CP047156">
    <property type="protein sequence ID" value="QHC00560.1"/>
    <property type="molecule type" value="Genomic_DNA"/>
</dbReference>
<name>A0A7L4YN29_9ACTN</name>
<comment type="similarity">
    <text evidence="1">Belongs to the amidase family.</text>
</comment>
<dbReference type="PROSITE" id="PS00571">
    <property type="entry name" value="AMIDASES"/>
    <property type="match status" value="1"/>
</dbReference>
<dbReference type="Proteomes" id="UP000463857">
    <property type="component" value="Chromosome"/>
</dbReference>
<dbReference type="NCBIfam" id="NF005899">
    <property type="entry name" value="PRK07869.1"/>
    <property type="match status" value="1"/>
</dbReference>
<dbReference type="InterPro" id="IPR023631">
    <property type="entry name" value="Amidase_dom"/>
</dbReference>
<protein>
    <submittedName>
        <fullName evidence="3">Amidase</fullName>
        <ecNumber evidence="3">3.5.1.4</ecNumber>
    </submittedName>
</protein>
<evidence type="ECO:0000313" key="4">
    <source>
        <dbReference type="Proteomes" id="UP000463857"/>
    </source>
</evidence>
<dbReference type="SUPFAM" id="SSF75304">
    <property type="entry name" value="Amidase signature (AS) enzymes"/>
    <property type="match status" value="1"/>
</dbReference>
<sequence>MAEPRVTSFTSDALGTSDAVELSHRLTRKEISPVELVEAAIARAEALGPTLNAMAHEDFEAARLNARLPRSGFFGGVPTLIKDNVDLAGQPTNHGSAAWTASPARHHSPFVKHFLRSGVVPLGKSRLPELGFNASTEYVDAPPTRNPWNPAYSSGASSGGSAAFVAAGVVPIAHANDGGGSIRIPAAACGLVGLKPTRGRTPDDLVHTIMPVRIIAEGVVTRSVRDTAAFYRELERTYRPRRLPPIGDVTGPSSRRLRIGLHRDSPVTSPDAQVGAALEDTAQLLRNLGHEVREMDSLVDEQFVEDFSIYWQMLAALLRGGGQRIFDPSFDPTRVDTFTAGLADAFMTNRAKLPGVVRRLRRSSRLWSQRCGDYDVVLSPTLAHTTPKLGYIAPGQDFDQHFSRLLQYVAYTPLQNATGDPAISLPLGRSDIGMPIGMHFGAGPGEERILLALAYELEQARPWPLITEPADTLSALPAQVQPRSTV</sequence>
<dbReference type="RefSeq" id="WP_159545166.1">
    <property type="nucleotide sequence ID" value="NZ_CP047156.1"/>
</dbReference>
<keyword evidence="4" id="KW-1185">Reference proteome</keyword>
<dbReference type="FunCoup" id="A0A7L4YN29">
    <property type="interactions" value="3"/>
</dbReference>
<accession>A0A7L4YN29</accession>
<gene>
    <name evidence="3" type="ORF">EK0264_09845</name>
</gene>
<dbReference type="KEGG" id="eke:EK0264_09845"/>
<dbReference type="PANTHER" id="PTHR11895">
    <property type="entry name" value="TRANSAMIDASE"/>
    <property type="match status" value="1"/>
</dbReference>
<dbReference type="Gene3D" id="3.90.1300.10">
    <property type="entry name" value="Amidase signature (AS) domain"/>
    <property type="match status" value="1"/>
</dbReference>
<dbReference type="InterPro" id="IPR036928">
    <property type="entry name" value="AS_sf"/>
</dbReference>
<dbReference type="Pfam" id="PF01425">
    <property type="entry name" value="Amidase"/>
    <property type="match status" value="1"/>
</dbReference>
<dbReference type="InterPro" id="IPR000120">
    <property type="entry name" value="Amidase"/>
</dbReference>
<dbReference type="EC" id="3.5.1.4" evidence="3"/>
<dbReference type="GO" id="GO:0004040">
    <property type="term" value="F:amidase activity"/>
    <property type="evidence" value="ECO:0007669"/>
    <property type="project" value="UniProtKB-EC"/>
</dbReference>
<dbReference type="InParanoid" id="A0A7L4YN29"/>
<dbReference type="InterPro" id="IPR020556">
    <property type="entry name" value="Amidase_CS"/>
</dbReference>